<sequence length="212" mass="23390">MSKQTPFSVCGESLMSPMHICGFFDSREQQYEVIIPYIMEGLAANDKVINILEGNRHGEHCRCLADNGISIAETMASGQLEILASEDTYIKGGEFAADKMYDMLERNLLSASRAGYESVRACGDMVWALKNLPGTDELLAYEASLNVLTPKHSCSLICMYDVSSFSEDTLTEVLLTHPYVIKNGKISKNKHYLEPSAVKSGISDFVSKPLKS</sequence>
<dbReference type="InterPro" id="IPR025847">
    <property type="entry name" value="MEDS_domain"/>
</dbReference>
<keyword evidence="3" id="KW-1185">Reference proteome</keyword>
<dbReference type="Pfam" id="PF14417">
    <property type="entry name" value="MEDS"/>
    <property type="match status" value="1"/>
</dbReference>
<protein>
    <submittedName>
        <fullName evidence="2">MEDS domain-containing protein</fullName>
    </submittedName>
</protein>
<evidence type="ECO:0000313" key="3">
    <source>
        <dbReference type="Proteomes" id="UP001597480"/>
    </source>
</evidence>
<feature type="domain" description="MEDS" evidence="1">
    <location>
        <begin position="19"/>
        <end position="178"/>
    </location>
</feature>
<gene>
    <name evidence="2" type="ORF">ACFSR3_14080</name>
</gene>
<name>A0ABW5NZ76_9FLAO</name>
<proteinExistence type="predicted"/>
<accession>A0ABW5NZ76</accession>
<evidence type="ECO:0000259" key="1">
    <source>
        <dbReference type="Pfam" id="PF14417"/>
    </source>
</evidence>
<dbReference type="EMBL" id="JBHUMD010000027">
    <property type="protein sequence ID" value="MFD2603187.1"/>
    <property type="molecule type" value="Genomic_DNA"/>
</dbReference>
<comment type="caution">
    <text evidence="2">The sequence shown here is derived from an EMBL/GenBank/DDBJ whole genome shotgun (WGS) entry which is preliminary data.</text>
</comment>
<dbReference type="RefSeq" id="WP_379821845.1">
    <property type="nucleotide sequence ID" value="NZ_JBHUMD010000027.1"/>
</dbReference>
<evidence type="ECO:0000313" key="2">
    <source>
        <dbReference type="EMBL" id="MFD2603187.1"/>
    </source>
</evidence>
<dbReference type="Proteomes" id="UP001597480">
    <property type="component" value="Unassembled WGS sequence"/>
</dbReference>
<reference evidence="3" key="1">
    <citation type="journal article" date="2019" name="Int. J. Syst. Evol. Microbiol.">
        <title>The Global Catalogue of Microorganisms (GCM) 10K type strain sequencing project: providing services to taxonomists for standard genome sequencing and annotation.</title>
        <authorList>
            <consortium name="The Broad Institute Genomics Platform"/>
            <consortium name="The Broad Institute Genome Sequencing Center for Infectious Disease"/>
            <person name="Wu L."/>
            <person name="Ma J."/>
        </authorList>
    </citation>
    <scope>NUCLEOTIDE SEQUENCE [LARGE SCALE GENOMIC DNA]</scope>
    <source>
        <strain evidence="3">KCTC 42107</strain>
    </source>
</reference>
<organism evidence="2 3">
    <name type="scientific">Flavobacterium suzhouense</name>
    <dbReference type="NCBI Taxonomy" id="1529638"/>
    <lineage>
        <taxon>Bacteria</taxon>
        <taxon>Pseudomonadati</taxon>
        <taxon>Bacteroidota</taxon>
        <taxon>Flavobacteriia</taxon>
        <taxon>Flavobacteriales</taxon>
        <taxon>Flavobacteriaceae</taxon>
        <taxon>Flavobacterium</taxon>
    </lineage>
</organism>